<protein>
    <submittedName>
        <fullName evidence="11">Peptidase S11</fullName>
    </submittedName>
</protein>
<dbReference type="PRINTS" id="PR00725">
    <property type="entry name" value="DADACBPTASE1"/>
</dbReference>
<keyword evidence="2" id="KW-0732">Signal</keyword>
<feature type="domain" description="Peptidase S11 D-alanyl-D-alanine carboxypeptidase A N-terminal" evidence="10">
    <location>
        <begin position="13"/>
        <end position="238"/>
    </location>
</feature>
<dbReference type="InterPro" id="IPR018044">
    <property type="entry name" value="Peptidase_S11"/>
</dbReference>
<dbReference type="GO" id="GO:0071555">
    <property type="term" value="P:cell wall organization"/>
    <property type="evidence" value="ECO:0007669"/>
    <property type="project" value="UniProtKB-KW"/>
</dbReference>
<dbReference type="GO" id="GO:0009002">
    <property type="term" value="F:serine-type D-Ala-D-Ala carboxypeptidase activity"/>
    <property type="evidence" value="ECO:0007669"/>
    <property type="project" value="InterPro"/>
</dbReference>
<comment type="similarity">
    <text evidence="1 9">Belongs to the peptidase S11 family.</text>
</comment>
<keyword evidence="5" id="KW-0573">Peptidoglycan synthesis</keyword>
<evidence type="ECO:0000256" key="5">
    <source>
        <dbReference type="ARBA" id="ARBA00022984"/>
    </source>
</evidence>
<dbReference type="AlphaFoldDB" id="A0A557SD45"/>
<evidence type="ECO:0000259" key="10">
    <source>
        <dbReference type="Pfam" id="PF00768"/>
    </source>
</evidence>
<gene>
    <name evidence="11" type="ORF">FHP88_09405</name>
</gene>
<keyword evidence="6" id="KW-0961">Cell wall biogenesis/degradation</keyword>
<dbReference type="InterPro" id="IPR012338">
    <property type="entry name" value="Beta-lactam/transpept-like"/>
</dbReference>
<keyword evidence="3" id="KW-0378">Hydrolase</keyword>
<feature type="active site" description="Proton acceptor" evidence="7">
    <location>
        <position position="47"/>
    </location>
</feature>
<feature type="active site" description="Acyl-ester intermediate" evidence="7">
    <location>
        <position position="44"/>
    </location>
</feature>
<dbReference type="PANTHER" id="PTHR21581:SF26">
    <property type="entry name" value="D-ALANYL-D-ALANINE ENDOPEPTIDASE"/>
    <property type="match status" value="1"/>
</dbReference>
<sequence length="256" mass="28263">MDREIWTHLDTRKLKLRSASVLIIDKAGNELYSKKSQQPRPIGSITKLMTVMVILDAKLSLDEKIPITKQDRDLIKLTGSRLKYGATLSRGDLLNLALMASENRAASALARTYPGGTEAFIKAMNTKAQALGMTQSQFTDPAGLEADNVASPHDLALMVSAASRYPEIEAATTRLKMDVHPYPKKGALTFGNTNRLLKNRAWNISLSKTGYINEAGRCLVMQAEMKGKELIIVLLNSFGKLTPFGDANRIRKWIDS</sequence>
<evidence type="ECO:0000256" key="3">
    <source>
        <dbReference type="ARBA" id="ARBA00022801"/>
    </source>
</evidence>
<proteinExistence type="inferred from homology"/>
<dbReference type="SUPFAM" id="SSF56601">
    <property type="entry name" value="beta-lactamase/transpeptidase-like"/>
    <property type="match status" value="1"/>
</dbReference>
<feature type="binding site" evidence="8">
    <location>
        <position position="208"/>
    </location>
    <ligand>
        <name>substrate</name>
    </ligand>
</feature>
<reference evidence="11 12" key="1">
    <citation type="submission" date="2019-07" db="EMBL/GenBank/DDBJ databases">
        <title>The pathways for chlorine oxyanion respiration interact through the shared metabolite chlorate.</title>
        <authorList>
            <person name="Barnum T.P."/>
            <person name="Cheng Y."/>
            <person name="Hill K.A."/>
            <person name="Lucas L.N."/>
            <person name="Carlson H.K."/>
            <person name="Coates J.D."/>
        </authorList>
    </citation>
    <scope>NUCLEOTIDE SEQUENCE [LARGE SCALE GENOMIC DNA]</scope>
    <source>
        <strain evidence="11 12">BK-1</strain>
    </source>
</reference>
<evidence type="ECO:0000256" key="9">
    <source>
        <dbReference type="RuleBase" id="RU004016"/>
    </source>
</evidence>
<dbReference type="GO" id="GO:0008360">
    <property type="term" value="P:regulation of cell shape"/>
    <property type="evidence" value="ECO:0007669"/>
    <property type="project" value="UniProtKB-KW"/>
</dbReference>
<evidence type="ECO:0000256" key="1">
    <source>
        <dbReference type="ARBA" id="ARBA00007164"/>
    </source>
</evidence>
<organism evidence="11 12">
    <name type="scientific">Sedimenticola selenatireducens</name>
    <dbReference type="NCBI Taxonomy" id="191960"/>
    <lineage>
        <taxon>Bacteria</taxon>
        <taxon>Pseudomonadati</taxon>
        <taxon>Pseudomonadota</taxon>
        <taxon>Gammaproteobacteria</taxon>
        <taxon>Chromatiales</taxon>
        <taxon>Sedimenticolaceae</taxon>
        <taxon>Sedimenticola</taxon>
    </lineage>
</organism>
<evidence type="ECO:0000256" key="2">
    <source>
        <dbReference type="ARBA" id="ARBA00022729"/>
    </source>
</evidence>
<keyword evidence="4" id="KW-0133">Cell shape</keyword>
<dbReference type="PANTHER" id="PTHR21581">
    <property type="entry name" value="D-ALANYL-D-ALANINE CARBOXYPEPTIDASE"/>
    <property type="match status" value="1"/>
</dbReference>
<evidence type="ECO:0000256" key="4">
    <source>
        <dbReference type="ARBA" id="ARBA00022960"/>
    </source>
</evidence>
<keyword evidence="12" id="KW-1185">Reference proteome</keyword>
<name>A0A557SD45_9GAMM</name>
<evidence type="ECO:0000313" key="11">
    <source>
        <dbReference type="EMBL" id="TVO75327.1"/>
    </source>
</evidence>
<feature type="active site" evidence="7">
    <location>
        <position position="101"/>
    </location>
</feature>
<dbReference type="Proteomes" id="UP000316649">
    <property type="component" value="Unassembled WGS sequence"/>
</dbReference>
<dbReference type="EMBL" id="VMNH01000009">
    <property type="protein sequence ID" value="TVO75327.1"/>
    <property type="molecule type" value="Genomic_DNA"/>
</dbReference>
<dbReference type="OrthoDB" id="5688590at2"/>
<evidence type="ECO:0000256" key="7">
    <source>
        <dbReference type="PIRSR" id="PIRSR618044-1"/>
    </source>
</evidence>
<comment type="caution">
    <text evidence="11">The sequence shown here is derived from an EMBL/GenBank/DDBJ whole genome shotgun (WGS) entry which is preliminary data.</text>
</comment>
<evidence type="ECO:0000256" key="6">
    <source>
        <dbReference type="ARBA" id="ARBA00023316"/>
    </source>
</evidence>
<dbReference type="Gene3D" id="3.40.710.10">
    <property type="entry name" value="DD-peptidase/beta-lactamase superfamily"/>
    <property type="match status" value="1"/>
</dbReference>
<dbReference type="GO" id="GO:0009252">
    <property type="term" value="P:peptidoglycan biosynthetic process"/>
    <property type="evidence" value="ECO:0007669"/>
    <property type="project" value="UniProtKB-KW"/>
</dbReference>
<dbReference type="GO" id="GO:0006508">
    <property type="term" value="P:proteolysis"/>
    <property type="evidence" value="ECO:0007669"/>
    <property type="project" value="InterPro"/>
</dbReference>
<dbReference type="Pfam" id="PF00768">
    <property type="entry name" value="Peptidase_S11"/>
    <property type="match status" value="1"/>
</dbReference>
<evidence type="ECO:0000256" key="8">
    <source>
        <dbReference type="PIRSR" id="PIRSR618044-2"/>
    </source>
</evidence>
<dbReference type="InterPro" id="IPR001967">
    <property type="entry name" value="Peptidase_S11_N"/>
</dbReference>
<accession>A0A557SD45</accession>
<evidence type="ECO:0000313" key="12">
    <source>
        <dbReference type="Proteomes" id="UP000316649"/>
    </source>
</evidence>